<dbReference type="GO" id="GO:0004046">
    <property type="term" value="F:aminoacylase activity"/>
    <property type="evidence" value="ECO:0007669"/>
    <property type="project" value="TreeGrafter"/>
</dbReference>
<dbReference type="EMBL" id="JAJJMB010003726">
    <property type="protein sequence ID" value="KAI3945884.1"/>
    <property type="molecule type" value="Genomic_DNA"/>
</dbReference>
<sequence length="75" mass="8378">MKDHMGRPVMTAIDDTNPWWEAIVSAGGTLTKPEILRAGIPTFGFSPMRNTPILLHEHNYLEETVYTTGIKISAH</sequence>
<dbReference type="PANTHER" id="PTHR45892:SF3">
    <property type="entry name" value="PUTATIVE-RELATED"/>
    <property type="match status" value="1"/>
</dbReference>
<evidence type="ECO:0000313" key="1">
    <source>
        <dbReference type="EMBL" id="KAI3945884.1"/>
    </source>
</evidence>
<dbReference type="Proteomes" id="UP001202328">
    <property type="component" value="Unassembled WGS sequence"/>
</dbReference>
<dbReference type="AlphaFoldDB" id="A0AAD4TAC7"/>
<comment type="caution">
    <text evidence="1">The sequence shown here is derived from an EMBL/GenBank/DDBJ whole genome shotgun (WGS) entry which is preliminary data.</text>
</comment>
<dbReference type="InterPro" id="IPR052083">
    <property type="entry name" value="Aminoacylase-1_M20A"/>
</dbReference>
<organism evidence="1 2">
    <name type="scientific">Papaver atlanticum</name>
    <dbReference type="NCBI Taxonomy" id="357466"/>
    <lineage>
        <taxon>Eukaryota</taxon>
        <taxon>Viridiplantae</taxon>
        <taxon>Streptophyta</taxon>
        <taxon>Embryophyta</taxon>
        <taxon>Tracheophyta</taxon>
        <taxon>Spermatophyta</taxon>
        <taxon>Magnoliopsida</taxon>
        <taxon>Ranunculales</taxon>
        <taxon>Papaveraceae</taxon>
        <taxon>Papaveroideae</taxon>
        <taxon>Papaver</taxon>
    </lineage>
</organism>
<keyword evidence="2" id="KW-1185">Reference proteome</keyword>
<dbReference type="PANTHER" id="PTHR45892">
    <property type="entry name" value="AMINOACYLASE-1"/>
    <property type="match status" value="1"/>
</dbReference>
<name>A0AAD4TAC7_9MAGN</name>
<reference evidence="1" key="1">
    <citation type="submission" date="2022-04" db="EMBL/GenBank/DDBJ databases">
        <title>A functionally conserved STORR gene fusion in Papaver species that diverged 16.8 million years ago.</title>
        <authorList>
            <person name="Catania T."/>
        </authorList>
    </citation>
    <scope>NUCLEOTIDE SEQUENCE</scope>
    <source>
        <strain evidence="1">S-188037</strain>
    </source>
</reference>
<accession>A0AAD4TAC7</accession>
<gene>
    <name evidence="1" type="ORF">MKW98_023158</name>
</gene>
<evidence type="ECO:0000313" key="2">
    <source>
        <dbReference type="Proteomes" id="UP001202328"/>
    </source>
</evidence>
<protein>
    <submittedName>
        <fullName evidence="1">Uncharacterized protein</fullName>
    </submittedName>
</protein>
<proteinExistence type="predicted"/>
<dbReference type="Gene3D" id="1.10.150.900">
    <property type="match status" value="1"/>
</dbReference>